<dbReference type="SUPFAM" id="SSF47336">
    <property type="entry name" value="ACP-like"/>
    <property type="match status" value="3"/>
</dbReference>
<dbReference type="PROSITE" id="PS00455">
    <property type="entry name" value="AMP_BINDING"/>
    <property type="match status" value="3"/>
</dbReference>
<dbReference type="Pfam" id="PF00975">
    <property type="entry name" value="Thioesterase"/>
    <property type="match status" value="1"/>
</dbReference>
<keyword evidence="7" id="KW-1185">Reference proteome</keyword>
<gene>
    <name evidence="6" type="ORF">R3P96_19120</name>
</gene>
<dbReference type="SUPFAM" id="SSF52777">
    <property type="entry name" value="CoA-dependent acyltransferases"/>
    <property type="match status" value="4"/>
</dbReference>
<dbReference type="PANTHER" id="PTHR45527:SF1">
    <property type="entry name" value="FATTY ACID SYNTHASE"/>
    <property type="match status" value="1"/>
</dbReference>
<dbReference type="InterPro" id="IPR042099">
    <property type="entry name" value="ANL_N_sf"/>
</dbReference>
<dbReference type="Gene3D" id="3.40.50.980">
    <property type="match status" value="2"/>
</dbReference>
<evidence type="ECO:0000313" key="6">
    <source>
        <dbReference type="EMBL" id="MDV6263453.1"/>
    </source>
</evidence>
<dbReference type="Pfam" id="PF00668">
    <property type="entry name" value="Condensation"/>
    <property type="match status" value="2"/>
</dbReference>
<dbReference type="InterPro" id="IPR023213">
    <property type="entry name" value="CAT-like_dom_sf"/>
</dbReference>
<keyword evidence="2" id="KW-0596">Phosphopantetheine</keyword>
<dbReference type="InterPro" id="IPR000873">
    <property type="entry name" value="AMP-dep_synth/lig_dom"/>
</dbReference>
<evidence type="ECO:0000256" key="3">
    <source>
        <dbReference type="ARBA" id="ARBA00022553"/>
    </source>
</evidence>
<dbReference type="Gene3D" id="3.30.300.30">
    <property type="match status" value="3"/>
</dbReference>
<dbReference type="PROSITE" id="PS50075">
    <property type="entry name" value="CARRIER"/>
    <property type="match status" value="3"/>
</dbReference>
<dbReference type="InterPro" id="IPR025110">
    <property type="entry name" value="AMP-bd_C"/>
</dbReference>
<dbReference type="Pfam" id="PF00501">
    <property type="entry name" value="AMP-binding"/>
    <property type="match status" value="3"/>
</dbReference>
<evidence type="ECO:0000256" key="2">
    <source>
        <dbReference type="ARBA" id="ARBA00022450"/>
    </source>
</evidence>
<comment type="caution">
    <text evidence="6">The sequence shown here is derived from an EMBL/GenBank/DDBJ whole genome shotgun (WGS) entry which is preliminary data.</text>
</comment>
<evidence type="ECO:0000256" key="4">
    <source>
        <dbReference type="SAM" id="MobiDB-lite"/>
    </source>
</evidence>
<dbReference type="PROSITE" id="PS00012">
    <property type="entry name" value="PHOSPHOPANTETHEINE"/>
    <property type="match status" value="3"/>
</dbReference>
<dbReference type="InterPro" id="IPR020806">
    <property type="entry name" value="PKS_PP-bd"/>
</dbReference>
<dbReference type="Gene3D" id="2.30.38.10">
    <property type="entry name" value="Luciferase, Domain 3"/>
    <property type="match status" value="1"/>
</dbReference>
<comment type="cofactor">
    <cofactor evidence="1">
        <name>pantetheine 4'-phosphate</name>
        <dbReference type="ChEBI" id="CHEBI:47942"/>
    </cofactor>
</comment>
<dbReference type="SUPFAM" id="SSF53474">
    <property type="entry name" value="alpha/beta-Hydrolases"/>
    <property type="match status" value="1"/>
</dbReference>
<dbReference type="SUPFAM" id="SSF56801">
    <property type="entry name" value="Acetyl-CoA synthetase-like"/>
    <property type="match status" value="3"/>
</dbReference>
<feature type="domain" description="Carrier" evidence="5">
    <location>
        <begin position="544"/>
        <end position="619"/>
    </location>
</feature>
<keyword evidence="3" id="KW-0597">Phosphoprotein</keyword>
<evidence type="ECO:0000313" key="7">
    <source>
        <dbReference type="Proteomes" id="UP001185755"/>
    </source>
</evidence>
<organism evidence="6 7">
    <name type="scientific">Rhodococcoides yunnanense</name>
    <dbReference type="NCBI Taxonomy" id="278209"/>
    <lineage>
        <taxon>Bacteria</taxon>
        <taxon>Bacillati</taxon>
        <taxon>Actinomycetota</taxon>
        <taxon>Actinomycetes</taxon>
        <taxon>Mycobacteriales</taxon>
        <taxon>Nocardiaceae</taxon>
        <taxon>Rhodococcoides</taxon>
    </lineage>
</organism>
<dbReference type="Gene3D" id="1.10.1200.10">
    <property type="entry name" value="ACP-like"/>
    <property type="match status" value="2"/>
</dbReference>
<dbReference type="InterPro" id="IPR001242">
    <property type="entry name" value="Condensation_dom"/>
</dbReference>
<name>A0ABU4BH76_9NOCA</name>
<evidence type="ECO:0000256" key="1">
    <source>
        <dbReference type="ARBA" id="ARBA00001957"/>
    </source>
</evidence>
<feature type="domain" description="Carrier" evidence="5">
    <location>
        <begin position="1608"/>
        <end position="1683"/>
    </location>
</feature>
<evidence type="ECO:0000259" key="5">
    <source>
        <dbReference type="PROSITE" id="PS50075"/>
    </source>
</evidence>
<feature type="compositionally biased region" description="Polar residues" evidence="4">
    <location>
        <begin position="1"/>
        <end position="12"/>
    </location>
</feature>
<reference evidence="6 7" key="1">
    <citation type="submission" date="2023-10" db="EMBL/GenBank/DDBJ databases">
        <title>Development of a sustainable strategy for remediation of hydrocarbon-contaminated territories based on the waste exchange concept.</title>
        <authorList>
            <person name="Krivoruchko A."/>
        </authorList>
    </citation>
    <scope>NUCLEOTIDE SEQUENCE [LARGE SCALE GENOMIC DNA]</scope>
    <source>
        <strain evidence="6 7">IEGM 1323</strain>
    </source>
</reference>
<dbReference type="InterPro" id="IPR045851">
    <property type="entry name" value="AMP-bd_C_sf"/>
</dbReference>
<proteinExistence type="predicted"/>
<dbReference type="InterPro" id="IPR036736">
    <property type="entry name" value="ACP-like_sf"/>
</dbReference>
<sequence>MSSDWSGTSTSGKAARPNGRVRRPRPARNRPARVPTLPALLAAAVEKNPTGTALVFGDTSVTYEELDAQSSKLARLLISRGVGPEHLVAIALDRSIESVASVWAVAKSGAAFLPIDLRYPPGRIEHMVTDSGVRWGLTTSDRVAGLPGAVSWIALDGTDDKRQLEQLSAEPIAPQDRLAQPTPANLAYVIYTSGSTGRPKGVAVTHAGLAPLAATVSDTFETSGDSRTMHFASPSFDASMLELLISIVNGSMMVIVPSAVYGGSELTEIMAEHRVTHAIITPAALATLESGDLPELRALAVGGETFTAELMGRWARGRQFHNAYGPTETTVICSLSAPLVPGGTVDIGSPTQSMASHVLDGRLRPVPVGVVGELYMSGPGLARGYLERKGLTAQRFVANPFAVAGDASHSRMYRTGDLVRWRQGDSGPVVEYVGRNDAQIQLRGFRIELGEIDAVLAAVDGVDFAVTVGHRRDSGATELVGYVLPNAGVDLDVDEVLDAAKSYLPAHMVPTTLTILESIPLTPAGKLDRSALPEPIFAVREFSAPTTPTEIAVADVFADLLGVDEVGSNDVFFSLGGNSLLATQAAARIGAALGRRVRPRALFDNATVESLAASIDTAEADALTVLDSSRPRPQHVPLSPAQQRMWFLNRFDTASAMNNVPVALVLTGALDVDAMRAAIDDVIARHESLRTVYPELDGTGFQQILDVSEVDVAMEVVPASRESAPEVVGEFLSRGFDVTTEIPFRVRLFRITDPSGSEPEFVLAFVAHHISADGLSMGPLSRDVMTAYVARAAGDAPDWPPLAVQYADYTLWQHEMLGSEDDPNSLMSRQIAFWEAALAGTQEQLQLPWNRPRPRVASGRGGLTQFAVEPETYERIVELAHRHDATPFMVVHAALAVLLARLSGSPDVAVGAPVGGRGDAGLDDLVGMFVNTVILRTRIDGDRSIAQLLDQVRISDMDAFENAEVPFERLVEVLDPARSQNRHPLVQVALFFQNFSEGTFELPGLTVSRFGSAAFSAKFDLQVTVTESAGGLSGELLYATDLFDEGTVVAFGERLVALLDAVTENPHVASGDLDIVSDSERDRILLQWNDTRNSSVPHGELLLDGFDRQVAATPDAVAVVFGDDVLTYAQFSARVDAVAQRLHQDGSGPGALVGLAMRRSIELVVGMYAVLRTGAAYVPLDPDQPIERNDYILSTADPMVVLSTSRDDFTTASDVPVLLIDGVERIDAVPTFGRPRSADLAYVLFTSGSTGRPKGVAVEHRAIVNQMRWMADEYGLDESDVYLQKTATTFDVSLWGFFLPLRTGGQLIIAPPGAQREVNVVGGLISRHRVTVTDFVPSMLTVFAELVAAESISTLRHIFVIGEALPSRTVAACRAVSNARVHNLYGPTEAAVSVTYRDVSDDAIDLGSASGDGSVSIGVPEWNTAVRVLDSRLHPVPAGVPGELYLAGVQLARGYVVRPDLSSERFVADPFGSAGDRMYRTGDLVRWSMLGDGRIEYIGRTDFQVKFRGQRIELGEIETALTGLSGVSQAVVVVSGSLAGDLLAAYLVPVADAVLDIEDVRTGLGSLVPSYMVPSAFVLLESLPLNPAGKLDRRALPDPVFEVRDFRAPTTAVEESVAAVFAEVLGVERVGLDDDFFDLGGNSLIATRVVSRLGAALDSVVPLRALFEFSTVEALAARVASGQGGLRVPLTVRDRPERIPLSLAQQRMWFMNRFEPDSAAYNLPIVIRLSGELDIDALASAARDIVGRHEILRTVYPETEFGAVQLVRSVSDGFVWPSVESVPESELIHAVTRTVGEGFDVTASVPVRIRLFQVQPDEFVFVLVVHHISADGSSMAPFAHDLMVAYSARARGELPGWSPLPVQYADYTLWQREVLGSEDDSRSLMSSQLAYWRSALADVPDQLLLPTDRPRPAVQSYAGARVEFSIDGDTHRGLEALGRRHNASLFMVLHAAYAVLLARTAGVDDVVVATPIAGRGDETLQGMIGQFVNTVVLRTRVGLGTTFEELLDSVRDGDLDAFGHADVPFERLVEAISPVRSTAHQPLAQVGFSFQNFERRSLTLDRLTVSPVEFDFDTTQYDIHLILGDNYDEGGAGTGIAGVITYSTALFEESTVASFGRRLTSLLASAIAAPGAQVGDIELLDPAEIDRIVLINNQTRHSAAPVGEVLLDAFDRCVKAEPDALAVTFEDRSLTYGEFSEWVNATAYGLLDLGAGPGILVGLAMRRSVELLVGMYAVLRVGAAYVPVDPDQPMERNDHILETASPVVVLTTSRDRFETVTGVPVKEIDGIANSFGRGAFPRPSHSDLAYVLFTSGSTGRPKGVAVEHRAIVNQMAWMADEYSFDGSTVYLQKTATTFDVSLWGFFLPLRTGGRLIVSAPGAQREVDVLADLIARHRVTVTDFVPSMLTVFAEAVSEQSISSLEQIFVAGEALPANTVAAWRAVSKARIHNLYGPTEAAISVTYRDVTEDASDDGSVSIGVPVWNAAVYVLDSRLHPVPFGVPGELYLAGAQLARGYVERPDLTSDRFVADPFGGVGGRMYRTGDLVRWSADGSRLEYIGRTDFQVKFRGQRIELGEIEFALLRSSSVSQAVVVVADTVAGESLVGYVVAAAGETIDTDYLRSHLSAHVPGYMVPSAFVVLDALPLNSNGKLERRALPAPAVTATSSRPPSTRSEQLVAHVFGTLLGVDGVGADDDFFSLGGNSLLATKLASDLTKQLQDVSVPVAWLFSDSSVASLAERIDGADRSGAGTTEGVGLETVIALRGGSGTPLFCVHPIVGLSWAFGGLAPYVDSTRPLYGLQSPVLAGDPMPASIEEWASIFVDRIREIQPSGPYHLLGWSMGGVIAHAVAVQLRGLGETVSTLAMMDSFVLSRTTHLVERTVTAGEVLGGLGIDSEHDSDVSDLSVDSAMALLRTMPAPFDALSRDRVQGIVDGIEQSAAMLQAHEPEWFDGELLYFASVVDDPTGGAGASTWTEFVDGKPTVTQVHSTHWQMASASALAEIGPVVDEWISR</sequence>
<dbReference type="Gene3D" id="3.30.559.10">
    <property type="entry name" value="Chloramphenicol acetyltransferase-like domain"/>
    <property type="match status" value="2"/>
</dbReference>
<dbReference type="CDD" id="cd19540">
    <property type="entry name" value="LCL_NRPS-like"/>
    <property type="match status" value="2"/>
</dbReference>
<dbReference type="NCBIfam" id="TIGR01733">
    <property type="entry name" value="AA-adenyl-dom"/>
    <property type="match status" value="3"/>
</dbReference>
<dbReference type="InterPro" id="IPR020802">
    <property type="entry name" value="TesA-like"/>
</dbReference>
<dbReference type="InterPro" id="IPR001031">
    <property type="entry name" value="Thioesterase"/>
</dbReference>
<feature type="region of interest" description="Disordered" evidence="4">
    <location>
        <begin position="1"/>
        <end position="33"/>
    </location>
</feature>
<dbReference type="SMART" id="SM00823">
    <property type="entry name" value="PKS_PP"/>
    <property type="match status" value="3"/>
</dbReference>
<dbReference type="PANTHER" id="PTHR45527">
    <property type="entry name" value="NONRIBOSOMAL PEPTIDE SYNTHETASE"/>
    <property type="match status" value="1"/>
</dbReference>
<dbReference type="Pfam" id="PF13193">
    <property type="entry name" value="AMP-binding_C"/>
    <property type="match status" value="3"/>
</dbReference>
<dbReference type="SMART" id="SM00824">
    <property type="entry name" value="PKS_TE"/>
    <property type="match status" value="1"/>
</dbReference>
<dbReference type="Pfam" id="PF00550">
    <property type="entry name" value="PP-binding"/>
    <property type="match status" value="3"/>
</dbReference>
<dbReference type="CDD" id="cd05930">
    <property type="entry name" value="A_NRPS"/>
    <property type="match status" value="2"/>
</dbReference>
<dbReference type="Gene3D" id="3.40.50.12780">
    <property type="entry name" value="N-terminal domain of ligase-like"/>
    <property type="match status" value="2"/>
</dbReference>
<dbReference type="EMBL" id="JAWLJX010000006">
    <property type="protein sequence ID" value="MDV6263453.1"/>
    <property type="molecule type" value="Genomic_DNA"/>
</dbReference>
<dbReference type="Gene3D" id="3.40.50.1820">
    <property type="entry name" value="alpha/beta hydrolase"/>
    <property type="match status" value="1"/>
</dbReference>
<dbReference type="NCBIfam" id="NF003417">
    <property type="entry name" value="PRK04813.1"/>
    <property type="match status" value="3"/>
</dbReference>
<protein>
    <submittedName>
        <fullName evidence="6">Amino acid adenylation domain-containing protein</fullName>
    </submittedName>
</protein>
<dbReference type="Proteomes" id="UP001185755">
    <property type="component" value="Unassembled WGS sequence"/>
</dbReference>
<feature type="domain" description="Carrier" evidence="5">
    <location>
        <begin position="2665"/>
        <end position="2741"/>
    </location>
</feature>
<dbReference type="InterPro" id="IPR006162">
    <property type="entry name" value="Ppantetheine_attach_site"/>
</dbReference>
<dbReference type="InterPro" id="IPR029058">
    <property type="entry name" value="AB_hydrolase_fold"/>
</dbReference>
<feature type="compositionally biased region" description="Basic residues" evidence="4">
    <location>
        <begin position="19"/>
        <end position="31"/>
    </location>
</feature>
<accession>A0ABU4BH76</accession>
<dbReference type="RefSeq" id="WP_317565595.1">
    <property type="nucleotide sequence ID" value="NZ_JAWLJX010000006.1"/>
</dbReference>
<dbReference type="InterPro" id="IPR020845">
    <property type="entry name" value="AMP-binding_CS"/>
</dbReference>
<dbReference type="Gene3D" id="3.30.559.30">
    <property type="entry name" value="Nonribosomal peptide synthetase, condensation domain"/>
    <property type="match status" value="2"/>
</dbReference>
<dbReference type="InterPro" id="IPR009081">
    <property type="entry name" value="PP-bd_ACP"/>
</dbReference>
<dbReference type="InterPro" id="IPR010071">
    <property type="entry name" value="AA_adenyl_dom"/>
</dbReference>